<feature type="transmembrane region" description="Helical" evidence="2">
    <location>
        <begin position="52"/>
        <end position="73"/>
    </location>
</feature>
<feature type="transmembrane region" description="Helical" evidence="2">
    <location>
        <begin position="80"/>
        <end position="101"/>
    </location>
</feature>
<keyword evidence="2" id="KW-0812">Transmembrane</keyword>
<feature type="transmembrane region" description="Helical" evidence="2">
    <location>
        <begin position="113"/>
        <end position="133"/>
    </location>
</feature>
<organism evidence="4 5">
    <name type="scientific">Microbacterium esteraromaticum</name>
    <dbReference type="NCBI Taxonomy" id="57043"/>
    <lineage>
        <taxon>Bacteria</taxon>
        <taxon>Bacillati</taxon>
        <taxon>Actinomycetota</taxon>
        <taxon>Actinomycetes</taxon>
        <taxon>Micrococcales</taxon>
        <taxon>Microbacteriaceae</taxon>
        <taxon>Microbacterium</taxon>
    </lineage>
</organism>
<sequence length="235" mass="25129">MLSRAARVLLVPYLIALALIVWLPAPEASTVTGVVFEIAHEVSRLSGMTVEISYAIFEFVANIVLFVPLGLLLSLSWPGAGLWTIVLLGCSTSATIELVQLLLPSRVTALSDVIANTLGTAAGALTAGMIIGLGRRERRRWRAAPAVRRAASPGSSVDGSSTRCAHHLPDRANPVREWPRCEGPVAAQGQRHASEGGQRLEPPGRRHEHGHDAELGQGEGRPSEAEDPSHLRLDE</sequence>
<proteinExistence type="predicted"/>
<evidence type="ECO:0000313" key="5">
    <source>
        <dbReference type="Proteomes" id="UP000515708"/>
    </source>
</evidence>
<keyword evidence="2" id="KW-1133">Transmembrane helix</keyword>
<protein>
    <submittedName>
        <fullName evidence="4">VanZ family protein</fullName>
    </submittedName>
</protein>
<name>A0A7D8ANA0_9MICO</name>
<dbReference type="Proteomes" id="UP000515708">
    <property type="component" value="Chromosome"/>
</dbReference>
<dbReference type="AlphaFoldDB" id="A0A7D8ANA0"/>
<evidence type="ECO:0000313" key="4">
    <source>
        <dbReference type="EMBL" id="QMU98687.1"/>
    </source>
</evidence>
<dbReference type="PANTHER" id="PTHR36834:SF1">
    <property type="entry name" value="INTEGRAL MEMBRANE PROTEIN"/>
    <property type="match status" value="1"/>
</dbReference>
<feature type="region of interest" description="Disordered" evidence="1">
    <location>
        <begin position="144"/>
        <end position="235"/>
    </location>
</feature>
<evidence type="ECO:0000256" key="1">
    <source>
        <dbReference type="SAM" id="MobiDB-lite"/>
    </source>
</evidence>
<feature type="domain" description="VanZ-like" evidence="3">
    <location>
        <begin position="12"/>
        <end position="127"/>
    </location>
</feature>
<dbReference type="PANTHER" id="PTHR36834">
    <property type="entry name" value="MEMBRANE PROTEIN-RELATED"/>
    <property type="match status" value="1"/>
</dbReference>
<feature type="compositionally biased region" description="Basic and acidic residues" evidence="1">
    <location>
        <begin position="221"/>
        <end position="235"/>
    </location>
</feature>
<evidence type="ECO:0000259" key="3">
    <source>
        <dbReference type="Pfam" id="PF04892"/>
    </source>
</evidence>
<feature type="compositionally biased region" description="Polar residues" evidence="1">
    <location>
        <begin position="153"/>
        <end position="163"/>
    </location>
</feature>
<feature type="compositionally biased region" description="Basic and acidic residues" evidence="1">
    <location>
        <begin position="167"/>
        <end position="180"/>
    </location>
</feature>
<dbReference type="Pfam" id="PF04892">
    <property type="entry name" value="VanZ"/>
    <property type="match status" value="1"/>
</dbReference>
<dbReference type="InterPro" id="IPR006976">
    <property type="entry name" value="VanZ-like"/>
</dbReference>
<dbReference type="EMBL" id="CP043732">
    <property type="protein sequence ID" value="QMU98687.1"/>
    <property type="molecule type" value="Genomic_DNA"/>
</dbReference>
<keyword evidence="2" id="KW-0472">Membrane</keyword>
<reference evidence="4 5" key="1">
    <citation type="journal article" date="2020" name="Front. Microbiol.">
        <title>Design of Bacterial Strain-Specific qPCR Assays Using NGS Data and Publicly Available Resources and Its Application to Track Biocontrol Strains.</title>
        <authorList>
            <person name="Hernandez I."/>
            <person name="Sant C."/>
            <person name="Martinez R."/>
            <person name="Fernandez C."/>
        </authorList>
    </citation>
    <scope>NUCLEOTIDE SEQUENCE [LARGE SCALE GENOMIC DNA]</scope>
    <source>
        <strain evidence="4 5">B24</strain>
    </source>
</reference>
<accession>A0A7D8ANA0</accession>
<gene>
    <name evidence="4" type="ORF">FVO59_09525</name>
</gene>
<dbReference type="InterPro" id="IPR053150">
    <property type="entry name" value="Teicoplanin_resist-assoc"/>
</dbReference>
<feature type="compositionally biased region" description="Basic and acidic residues" evidence="1">
    <location>
        <begin position="202"/>
        <end position="214"/>
    </location>
</feature>
<evidence type="ECO:0000256" key="2">
    <source>
        <dbReference type="SAM" id="Phobius"/>
    </source>
</evidence>